<dbReference type="Gene3D" id="3.40.50.720">
    <property type="entry name" value="NAD(P)-binding Rossmann-like Domain"/>
    <property type="match status" value="1"/>
</dbReference>
<dbReference type="AlphaFoldDB" id="A0A1E3PXT7"/>
<proteinExistence type="predicted"/>
<evidence type="ECO:0000313" key="2">
    <source>
        <dbReference type="Proteomes" id="UP000094385"/>
    </source>
</evidence>
<accession>A0A1E3PXT7</accession>
<reference evidence="1 2" key="1">
    <citation type="journal article" date="2016" name="Proc. Natl. Acad. Sci. U.S.A.">
        <title>Comparative genomics of biotechnologically important yeasts.</title>
        <authorList>
            <person name="Riley R."/>
            <person name="Haridas S."/>
            <person name="Wolfe K.H."/>
            <person name="Lopes M.R."/>
            <person name="Hittinger C.T."/>
            <person name="Goeker M."/>
            <person name="Salamov A.A."/>
            <person name="Wisecaver J.H."/>
            <person name="Long T.M."/>
            <person name="Calvey C.H."/>
            <person name="Aerts A.L."/>
            <person name="Barry K.W."/>
            <person name="Choi C."/>
            <person name="Clum A."/>
            <person name="Coughlan A.Y."/>
            <person name="Deshpande S."/>
            <person name="Douglass A.P."/>
            <person name="Hanson S.J."/>
            <person name="Klenk H.-P."/>
            <person name="LaButti K.M."/>
            <person name="Lapidus A."/>
            <person name="Lindquist E.A."/>
            <person name="Lipzen A.M."/>
            <person name="Meier-Kolthoff J.P."/>
            <person name="Ohm R.A."/>
            <person name="Otillar R.P."/>
            <person name="Pangilinan J.L."/>
            <person name="Peng Y."/>
            <person name="Rokas A."/>
            <person name="Rosa C.A."/>
            <person name="Scheuner C."/>
            <person name="Sibirny A.A."/>
            <person name="Slot J.C."/>
            <person name="Stielow J.B."/>
            <person name="Sun H."/>
            <person name="Kurtzman C.P."/>
            <person name="Blackwell M."/>
            <person name="Grigoriev I.V."/>
            <person name="Jeffries T.W."/>
        </authorList>
    </citation>
    <scope>NUCLEOTIDE SEQUENCE [LARGE SCALE GENOMIC DNA]</scope>
    <source>
        <strain evidence="1 2">NRRL Y-11557</strain>
    </source>
</reference>
<dbReference type="Proteomes" id="UP000094385">
    <property type="component" value="Unassembled WGS sequence"/>
</dbReference>
<organism evidence="1 2">
    <name type="scientific">Lipomyces starkeyi NRRL Y-11557</name>
    <dbReference type="NCBI Taxonomy" id="675824"/>
    <lineage>
        <taxon>Eukaryota</taxon>
        <taxon>Fungi</taxon>
        <taxon>Dikarya</taxon>
        <taxon>Ascomycota</taxon>
        <taxon>Saccharomycotina</taxon>
        <taxon>Lipomycetes</taxon>
        <taxon>Lipomycetales</taxon>
        <taxon>Lipomycetaceae</taxon>
        <taxon>Lipomyces</taxon>
    </lineage>
</organism>
<gene>
    <name evidence="1" type="ORF">LIPSTDRAFT_107351</name>
</gene>
<keyword evidence="2" id="KW-1185">Reference proteome</keyword>
<dbReference type="OrthoDB" id="446809at2759"/>
<protein>
    <submittedName>
        <fullName evidence="1">Uncharacterized protein</fullName>
    </submittedName>
</protein>
<sequence>MTVSSKVHDLCRQNGENQHRKASETRFVEIRVIRTPVQAELGNAVPEAIILGYFKDLVAQDSVDAVMLVTHSGLHNKQVFASLQYIQHQHVFCEASVYEHKRRVGRVLRDAHLKDAAQFPRR</sequence>
<dbReference type="EMBL" id="KV454301">
    <property type="protein sequence ID" value="ODQ70206.1"/>
    <property type="molecule type" value="Genomic_DNA"/>
</dbReference>
<evidence type="ECO:0000313" key="1">
    <source>
        <dbReference type="EMBL" id="ODQ70206.1"/>
    </source>
</evidence>
<name>A0A1E3PXT7_LIPST</name>